<feature type="domain" description="Transcription initiation factor TFIID subunit 2 TPR repeats" evidence="1">
    <location>
        <begin position="218"/>
        <end position="320"/>
    </location>
</feature>
<gene>
    <name evidence="2" type="ORF">NC653_034674</name>
</gene>
<evidence type="ECO:0000313" key="2">
    <source>
        <dbReference type="EMBL" id="KAJ6970173.1"/>
    </source>
</evidence>
<protein>
    <recommendedName>
        <fullName evidence="1">Transcription initiation factor TFIID subunit 2 TPR repeats domain-containing protein</fullName>
    </recommendedName>
</protein>
<dbReference type="EMBL" id="JAQIZT010000015">
    <property type="protein sequence ID" value="KAJ6970173.1"/>
    <property type="molecule type" value="Genomic_DNA"/>
</dbReference>
<dbReference type="PANTHER" id="PTHR15137:SF9">
    <property type="entry name" value="TRANSCRIPTION INITIATION FACTOR TFIID SUBUNIT 2"/>
    <property type="match status" value="1"/>
</dbReference>
<keyword evidence="3" id="KW-1185">Reference proteome</keyword>
<dbReference type="GO" id="GO:0000976">
    <property type="term" value="F:transcription cis-regulatory region binding"/>
    <property type="evidence" value="ECO:0007669"/>
    <property type="project" value="TreeGrafter"/>
</dbReference>
<proteinExistence type="predicted"/>
<reference evidence="2" key="1">
    <citation type="journal article" date="2023" name="Mol. Ecol. Resour.">
        <title>Chromosome-level genome assembly of a triploid poplar Populus alba 'Berolinensis'.</title>
        <authorList>
            <person name="Chen S."/>
            <person name="Yu Y."/>
            <person name="Wang X."/>
            <person name="Wang S."/>
            <person name="Zhang T."/>
            <person name="Zhou Y."/>
            <person name="He R."/>
            <person name="Meng N."/>
            <person name="Wang Y."/>
            <person name="Liu W."/>
            <person name="Liu Z."/>
            <person name="Liu J."/>
            <person name="Guo Q."/>
            <person name="Huang H."/>
            <person name="Sederoff R.R."/>
            <person name="Wang G."/>
            <person name="Qu G."/>
            <person name="Chen S."/>
        </authorList>
    </citation>
    <scope>NUCLEOTIDE SEQUENCE</scope>
    <source>
        <strain evidence="2">SC-2020</strain>
    </source>
</reference>
<evidence type="ECO:0000259" key="1">
    <source>
        <dbReference type="Pfam" id="PF25577"/>
    </source>
</evidence>
<dbReference type="AlphaFoldDB" id="A0AAD6LN30"/>
<dbReference type="InterPro" id="IPR037813">
    <property type="entry name" value="TAF2"/>
</dbReference>
<dbReference type="Proteomes" id="UP001164929">
    <property type="component" value="Chromosome 15"/>
</dbReference>
<evidence type="ECO:0000313" key="3">
    <source>
        <dbReference type="Proteomes" id="UP001164929"/>
    </source>
</evidence>
<dbReference type="InterPro" id="IPR057991">
    <property type="entry name" value="TPR_TAF2_C"/>
</dbReference>
<dbReference type="GO" id="GO:0003682">
    <property type="term" value="F:chromatin binding"/>
    <property type="evidence" value="ECO:0007669"/>
    <property type="project" value="TreeGrafter"/>
</dbReference>
<dbReference type="Pfam" id="PF25577">
    <property type="entry name" value="TPR_TAF2_C"/>
    <property type="match status" value="1"/>
</dbReference>
<accession>A0AAD6LN30</accession>
<dbReference type="PANTHER" id="PTHR15137">
    <property type="entry name" value="TRANSCRIPTION INITIATION FACTOR TFIID"/>
    <property type="match status" value="1"/>
</dbReference>
<dbReference type="GO" id="GO:0005669">
    <property type="term" value="C:transcription factor TFIID complex"/>
    <property type="evidence" value="ECO:0007669"/>
    <property type="project" value="InterPro"/>
</dbReference>
<comment type="caution">
    <text evidence="2">The sequence shown here is derived from an EMBL/GenBank/DDBJ whole genome shotgun (WGS) entry which is preliminary data.</text>
</comment>
<organism evidence="2 3">
    <name type="scientific">Populus alba x Populus x berolinensis</name>
    <dbReference type="NCBI Taxonomy" id="444605"/>
    <lineage>
        <taxon>Eukaryota</taxon>
        <taxon>Viridiplantae</taxon>
        <taxon>Streptophyta</taxon>
        <taxon>Embryophyta</taxon>
        <taxon>Tracheophyta</taxon>
        <taxon>Spermatophyta</taxon>
        <taxon>Magnoliopsida</taxon>
        <taxon>eudicotyledons</taxon>
        <taxon>Gunneridae</taxon>
        <taxon>Pentapetalae</taxon>
        <taxon>rosids</taxon>
        <taxon>fabids</taxon>
        <taxon>Malpighiales</taxon>
        <taxon>Salicaceae</taxon>
        <taxon>Saliceae</taxon>
        <taxon>Populus</taxon>
    </lineage>
</organism>
<dbReference type="GO" id="GO:0016251">
    <property type="term" value="F:RNA polymerase II general transcription initiation factor activity"/>
    <property type="evidence" value="ECO:0007669"/>
    <property type="project" value="TreeGrafter"/>
</dbReference>
<name>A0AAD6LN30_9ROSI</name>
<dbReference type="GO" id="GO:0006367">
    <property type="term" value="P:transcription initiation at RNA polymerase II promoter"/>
    <property type="evidence" value="ECO:0007669"/>
    <property type="project" value="TreeGrafter"/>
</dbReference>
<sequence length="371" mass="41304">MLHLKDIFISSLPHVGKSTRHHRLAIFLIVGKGLVVVREGINTPNAPYLRNTFCTTETVLGTSSGAENSGGASPPRATVTGGAWIHTPPRESPEKWVGLALFLLPFPSLQTQQEGVTTERGWRCWGRCCCRPFGGFVVDGDEEIVGGEAGGRREGRAKGDDVEVVLEREMLRGDGCVLEKEMRDRLREVTVRVAAGRENEMPGNQTQRLQGPREKKINQLERDEDVVAQAQAIAALKTLPQLSFSVTNAMNNFLNDTKAFWRVRIETAFALANTASEENDWAGLLHLVKFYKSRRFDAAIGLPKPNDFHDFPEYFVLEGMQAFWDKLYCHSVAISVLEVQVQTEFGDINAIFDDLTTMLKALVGLCVNMNR</sequence>